<feature type="transmembrane region" description="Helical" evidence="1">
    <location>
        <begin position="44"/>
        <end position="61"/>
    </location>
</feature>
<proteinExistence type="predicted"/>
<protein>
    <submittedName>
        <fullName evidence="2">Uncharacterized protein</fullName>
    </submittedName>
</protein>
<sequence>MNQSRTASLIESVFNVVIGYGVALASQLAIFPMFGIHLPLSDNLAIGAWFTVISLVRSYAIRRWFNARLHRAANKLAGL</sequence>
<keyword evidence="1" id="KW-0472">Membrane</keyword>
<reference evidence="2" key="1">
    <citation type="submission" date="2020-04" db="EMBL/GenBank/DDBJ databases">
        <authorList>
            <person name="Chiriac C."/>
            <person name="Salcher M."/>
            <person name="Ghai R."/>
            <person name="Kavagutti S V."/>
        </authorList>
    </citation>
    <scope>NUCLEOTIDE SEQUENCE</scope>
</reference>
<evidence type="ECO:0000256" key="1">
    <source>
        <dbReference type="SAM" id="Phobius"/>
    </source>
</evidence>
<keyword evidence="1" id="KW-0812">Transmembrane</keyword>
<dbReference type="InterPro" id="IPR055644">
    <property type="entry name" value="DUF7220"/>
</dbReference>
<gene>
    <name evidence="2" type="ORF">UFOVP126_72</name>
</gene>
<dbReference type="Pfam" id="PF23858">
    <property type="entry name" value="DUF7220"/>
    <property type="match status" value="1"/>
</dbReference>
<dbReference type="EMBL" id="LR796241">
    <property type="protein sequence ID" value="CAB4131380.1"/>
    <property type="molecule type" value="Genomic_DNA"/>
</dbReference>
<accession>A0A6J5LEP1</accession>
<organism evidence="2">
    <name type="scientific">uncultured Caudovirales phage</name>
    <dbReference type="NCBI Taxonomy" id="2100421"/>
    <lineage>
        <taxon>Viruses</taxon>
        <taxon>Duplodnaviria</taxon>
        <taxon>Heunggongvirae</taxon>
        <taxon>Uroviricota</taxon>
        <taxon>Caudoviricetes</taxon>
        <taxon>Peduoviridae</taxon>
        <taxon>Maltschvirus</taxon>
        <taxon>Maltschvirus maltsch</taxon>
    </lineage>
</organism>
<feature type="transmembrane region" description="Helical" evidence="1">
    <location>
        <begin position="12"/>
        <end position="38"/>
    </location>
</feature>
<keyword evidence="1" id="KW-1133">Transmembrane helix</keyword>
<evidence type="ECO:0000313" key="2">
    <source>
        <dbReference type="EMBL" id="CAB4131380.1"/>
    </source>
</evidence>
<name>A0A6J5LEP1_9CAUD</name>